<dbReference type="InterPro" id="IPR012337">
    <property type="entry name" value="RNaseH-like_sf"/>
</dbReference>
<dbReference type="SUPFAM" id="SSF53098">
    <property type="entry name" value="Ribonuclease H-like"/>
    <property type="match status" value="1"/>
</dbReference>
<dbReference type="InterPro" id="IPR052929">
    <property type="entry name" value="RNase_H-like_EbsB-rel"/>
</dbReference>
<evidence type="ECO:0000313" key="2">
    <source>
        <dbReference type="EMBL" id="KAG2331277.1"/>
    </source>
</evidence>
<keyword evidence="3" id="KW-1185">Reference proteome</keyword>
<dbReference type="AlphaFoldDB" id="A0A8X7WKU9"/>
<dbReference type="InterPro" id="IPR036397">
    <property type="entry name" value="RNaseH_sf"/>
</dbReference>
<protein>
    <recommendedName>
        <fullName evidence="1">RNase H type-1 domain-containing protein</fullName>
    </recommendedName>
</protein>
<dbReference type="EMBL" id="JAAMPC010000001">
    <property type="protein sequence ID" value="KAG2331277.1"/>
    <property type="molecule type" value="Genomic_DNA"/>
</dbReference>
<dbReference type="PANTHER" id="PTHR47074">
    <property type="entry name" value="BNAC02G40300D PROTEIN"/>
    <property type="match status" value="1"/>
</dbReference>
<proteinExistence type="predicted"/>
<dbReference type="Pfam" id="PF13456">
    <property type="entry name" value="RVT_3"/>
    <property type="match status" value="1"/>
</dbReference>
<feature type="domain" description="RNase H type-1" evidence="1">
    <location>
        <begin position="85"/>
        <end position="204"/>
    </location>
</feature>
<evidence type="ECO:0000313" key="3">
    <source>
        <dbReference type="Proteomes" id="UP000886595"/>
    </source>
</evidence>
<organism evidence="2 3">
    <name type="scientific">Brassica carinata</name>
    <name type="common">Ethiopian mustard</name>
    <name type="synonym">Abyssinian cabbage</name>
    <dbReference type="NCBI Taxonomy" id="52824"/>
    <lineage>
        <taxon>Eukaryota</taxon>
        <taxon>Viridiplantae</taxon>
        <taxon>Streptophyta</taxon>
        <taxon>Embryophyta</taxon>
        <taxon>Tracheophyta</taxon>
        <taxon>Spermatophyta</taxon>
        <taxon>Magnoliopsida</taxon>
        <taxon>eudicotyledons</taxon>
        <taxon>Gunneridae</taxon>
        <taxon>Pentapetalae</taxon>
        <taxon>rosids</taxon>
        <taxon>malvids</taxon>
        <taxon>Brassicales</taxon>
        <taxon>Brassicaceae</taxon>
        <taxon>Brassiceae</taxon>
        <taxon>Brassica</taxon>
    </lineage>
</organism>
<comment type="caution">
    <text evidence="2">The sequence shown here is derived from an EMBL/GenBank/DDBJ whole genome shotgun (WGS) entry which is preliminary data.</text>
</comment>
<dbReference type="GO" id="GO:0004523">
    <property type="term" value="F:RNA-DNA hybrid ribonuclease activity"/>
    <property type="evidence" value="ECO:0007669"/>
    <property type="project" value="InterPro"/>
</dbReference>
<name>A0A8X7WKU9_BRACI</name>
<dbReference type="CDD" id="cd06222">
    <property type="entry name" value="RNase_H_like"/>
    <property type="match status" value="1"/>
</dbReference>
<dbReference type="PANTHER" id="PTHR47074:SF49">
    <property type="entry name" value="POLYNUCLEOTIDYL TRANSFERASE, RIBONUCLEASE H-LIKE SUPERFAMILY PROTEIN"/>
    <property type="match status" value="1"/>
</dbReference>
<dbReference type="Proteomes" id="UP000886595">
    <property type="component" value="Unassembled WGS sequence"/>
</dbReference>
<dbReference type="InterPro" id="IPR002156">
    <property type="entry name" value="RNaseH_domain"/>
</dbReference>
<accession>A0A8X7WKU9</accession>
<dbReference type="Gene3D" id="3.30.420.10">
    <property type="entry name" value="Ribonuclease H-like superfamily/Ribonuclease H"/>
    <property type="match status" value="1"/>
</dbReference>
<sequence>MSTLTALPPTGVPSGLTSWILWGIWTSRNSLVFESRAIPAKTVLVKAVSSAREWYQAQAGLVCFSLQDHRGPEPPPMPPDVVFCNTDASWSSQRAGLGWRFHHAATDRVTEGAHALDHVHSPLMAEALAMREAMVAAKRCSFTKVWFRTDSQELARAINSKSLSVELFGVLIDIEFLSSSFAFCFVFFIRGNSNVAADLIAKSALHGFVSRSVLNLV</sequence>
<dbReference type="OrthoDB" id="1109693at2759"/>
<reference evidence="2 3" key="1">
    <citation type="submission" date="2020-02" db="EMBL/GenBank/DDBJ databases">
        <authorList>
            <person name="Ma Q."/>
            <person name="Huang Y."/>
            <person name="Song X."/>
            <person name="Pei D."/>
        </authorList>
    </citation>
    <scope>NUCLEOTIDE SEQUENCE [LARGE SCALE GENOMIC DNA]</scope>
    <source>
        <strain evidence="2">Sxm20200214</strain>
        <tissue evidence="2">Leaf</tissue>
    </source>
</reference>
<evidence type="ECO:0000259" key="1">
    <source>
        <dbReference type="Pfam" id="PF13456"/>
    </source>
</evidence>
<gene>
    <name evidence="2" type="ORF">Bca52824_002457</name>
</gene>
<dbReference type="GO" id="GO:0003676">
    <property type="term" value="F:nucleic acid binding"/>
    <property type="evidence" value="ECO:0007669"/>
    <property type="project" value="InterPro"/>
</dbReference>
<dbReference type="InterPro" id="IPR044730">
    <property type="entry name" value="RNase_H-like_dom_plant"/>
</dbReference>